<keyword evidence="2" id="KW-1185">Reference proteome</keyword>
<accession>A0ABY5B3S3</accession>
<dbReference type="RefSeq" id="WP_162925989.1">
    <property type="nucleotide sequence ID" value="NZ_CABMIZ010000032.1"/>
</dbReference>
<name>A0ABY5B3S3_CLOSE</name>
<reference evidence="1" key="1">
    <citation type="submission" date="2022-06" db="EMBL/GenBank/DDBJ databases">
        <authorList>
            <person name="Holder M.E."/>
            <person name="Ajami N.J."/>
            <person name="Petrosino J.F."/>
        </authorList>
    </citation>
    <scope>NUCLEOTIDE SEQUENCE</scope>
    <source>
        <strain evidence="1">RMA 8861</strain>
    </source>
</reference>
<organism evidence="1 2">
    <name type="scientific">Clostridium septicum</name>
    <dbReference type="NCBI Taxonomy" id="1504"/>
    <lineage>
        <taxon>Bacteria</taxon>
        <taxon>Bacillati</taxon>
        <taxon>Bacillota</taxon>
        <taxon>Clostridia</taxon>
        <taxon>Eubacteriales</taxon>
        <taxon>Clostridiaceae</taxon>
        <taxon>Clostridium</taxon>
    </lineage>
</organism>
<proteinExistence type="predicted"/>
<evidence type="ECO:0000313" key="2">
    <source>
        <dbReference type="Proteomes" id="UP001055437"/>
    </source>
</evidence>
<evidence type="ECO:0008006" key="3">
    <source>
        <dbReference type="Google" id="ProtNLM"/>
    </source>
</evidence>
<dbReference type="Proteomes" id="UP001055437">
    <property type="component" value="Chromosome"/>
</dbReference>
<dbReference type="GeneID" id="303562192"/>
<protein>
    <recommendedName>
        <fullName evidence="3">Nuclear transport factor 2 family protein</fullName>
    </recommendedName>
</protein>
<evidence type="ECO:0000313" key="1">
    <source>
        <dbReference type="EMBL" id="USS01874.1"/>
    </source>
</evidence>
<gene>
    <name evidence="1" type="ORF">NH397_05445</name>
</gene>
<sequence length="58" mass="6968">MLEKIINEIRQEFTQEKFNLSMDIFNEDVKFHDKYRSGTEEELCCVLRQSANLVKRLS</sequence>
<dbReference type="EMBL" id="CP099799">
    <property type="protein sequence ID" value="USS01874.1"/>
    <property type="molecule type" value="Genomic_DNA"/>
</dbReference>